<dbReference type="GO" id="GO:0016887">
    <property type="term" value="F:ATP hydrolysis activity"/>
    <property type="evidence" value="ECO:0007669"/>
    <property type="project" value="InterPro"/>
</dbReference>
<sequence length="404" mass="46770">MIRYFSFKNFKSYRSETIFDFKAAAIPEFKESLLSSIESEKDGDILPVSVLYGPNGGGKTNLLQALACLISIVVRPVAELEKNRESLVLQHYVSCQPYLLDDESQNEPTEFQIYFRIKTNEYRYYIAVKNGTVVSESLYWRAIGGHKTGTVFEREKSEITLGSTINKVSVNRLVNPKMPYLSFLAINYNIPVISEVVTWFESCIIQSYAVPEVDRQIMMADNVELKKKIIRALNDLDIDIMDYRYDTAEKELYTRRILEGKEYELPFSSESDGTKKLLAALPILLIALQDGRLVIIDELDAKLHPKLLRYIIRLFKNPEVNRRGAQLMFSSHDLTTMKNSVFRRDEIWFSALDRNHESKIYSLYDIRDENDRHVSSSAAYDKQYMEGRYGADPYLENLLGEEWL</sequence>
<feature type="domain" description="ATPase AAA-type core" evidence="1">
    <location>
        <begin position="49"/>
        <end position="336"/>
    </location>
</feature>
<dbReference type="EMBL" id="FOIL01000018">
    <property type="protein sequence ID" value="SET43474.1"/>
    <property type="molecule type" value="Genomic_DNA"/>
</dbReference>
<dbReference type="Proteomes" id="UP000199820">
    <property type="component" value="Unassembled WGS sequence"/>
</dbReference>
<dbReference type="PANTHER" id="PTHR40396">
    <property type="entry name" value="ATPASE-LIKE PROTEIN"/>
    <property type="match status" value="1"/>
</dbReference>
<dbReference type="PANTHER" id="PTHR40396:SF1">
    <property type="entry name" value="ATPASE AAA-TYPE CORE DOMAIN-CONTAINING PROTEIN"/>
    <property type="match status" value="1"/>
</dbReference>
<evidence type="ECO:0000259" key="1">
    <source>
        <dbReference type="Pfam" id="PF13304"/>
    </source>
</evidence>
<dbReference type="Gene3D" id="3.40.50.300">
    <property type="entry name" value="P-loop containing nucleotide triphosphate hydrolases"/>
    <property type="match status" value="1"/>
</dbReference>
<protein>
    <recommendedName>
        <fullName evidence="1">ATPase AAA-type core domain-containing protein</fullName>
    </recommendedName>
</protein>
<evidence type="ECO:0000313" key="2">
    <source>
        <dbReference type="EMBL" id="SET43474.1"/>
    </source>
</evidence>
<dbReference type="SUPFAM" id="SSF52540">
    <property type="entry name" value="P-loop containing nucleoside triphosphate hydrolases"/>
    <property type="match status" value="1"/>
</dbReference>
<dbReference type="Pfam" id="PF13304">
    <property type="entry name" value="AAA_21"/>
    <property type="match status" value="1"/>
</dbReference>
<dbReference type="OrthoDB" id="9809324at2"/>
<dbReference type="InterPro" id="IPR027417">
    <property type="entry name" value="P-loop_NTPase"/>
</dbReference>
<dbReference type="AlphaFoldDB" id="A0A1I0EEP4"/>
<organism evidence="2 3">
    <name type="scientific">[Clostridium] aminophilum</name>
    <dbReference type="NCBI Taxonomy" id="1526"/>
    <lineage>
        <taxon>Bacteria</taxon>
        <taxon>Bacillati</taxon>
        <taxon>Bacillota</taxon>
        <taxon>Clostridia</taxon>
        <taxon>Lachnospirales</taxon>
        <taxon>Lachnospiraceae</taxon>
    </lineage>
</organism>
<dbReference type="GO" id="GO:0005524">
    <property type="term" value="F:ATP binding"/>
    <property type="evidence" value="ECO:0007669"/>
    <property type="project" value="InterPro"/>
</dbReference>
<dbReference type="InterPro" id="IPR003959">
    <property type="entry name" value="ATPase_AAA_core"/>
</dbReference>
<evidence type="ECO:0000313" key="3">
    <source>
        <dbReference type="Proteomes" id="UP000199820"/>
    </source>
</evidence>
<dbReference type="RefSeq" id="WP_074649370.1">
    <property type="nucleotide sequence ID" value="NZ_FOIL01000018.1"/>
</dbReference>
<gene>
    <name evidence="2" type="ORF">SAMN04487771_101817</name>
</gene>
<name>A0A1I0EEP4_9FIRM</name>
<proteinExistence type="predicted"/>
<reference evidence="3" key="1">
    <citation type="submission" date="2016-10" db="EMBL/GenBank/DDBJ databases">
        <authorList>
            <person name="Varghese N."/>
            <person name="Submissions S."/>
        </authorList>
    </citation>
    <scope>NUCLEOTIDE SEQUENCE [LARGE SCALE GENOMIC DNA]</scope>
    <source>
        <strain evidence="3">KH1P1</strain>
    </source>
</reference>
<accession>A0A1I0EEP4</accession>
<keyword evidence="3" id="KW-1185">Reference proteome</keyword>